<dbReference type="eggNOG" id="COG1073">
    <property type="taxonomic scope" value="Bacteria"/>
</dbReference>
<feature type="domain" description="Serine aminopeptidase S33" evidence="2">
    <location>
        <begin position="80"/>
        <end position="194"/>
    </location>
</feature>
<proteinExistence type="predicted"/>
<dbReference type="Pfam" id="PF12146">
    <property type="entry name" value="Hydrolase_4"/>
    <property type="match status" value="1"/>
</dbReference>
<dbReference type="RefSeq" id="WP_006296966.1">
    <property type="nucleotide sequence ID" value="NZ_AEGR01000042.1"/>
</dbReference>
<accession>F3KR90</accession>
<dbReference type="PROSITE" id="PS51257">
    <property type="entry name" value="PROKAR_LIPOPROTEIN"/>
    <property type="match status" value="1"/>
</dbReference>
<dbReference type="EMBL" id="AEGR01000042">
    <property type="protein sequence ID" value="EGI77791.1"/>
    <property type="molecule type" value="Genomic_DNA"/>
</dbReference>
<dbReference type="SUPFAM" id="SSF53474">
    <property type="entry name" value="alpha/beta-Hydrolases"/>
    <property type="match status" value="1"/>
</dbReference>
<dbReference type="InterPro" id="IPR000073">
    <property type="entry name" value="AB_hydrolase_1"/>
</dbReference>
<evidence type="ECO:0000313" key="4">
    <source>
        <dbReference type="Proteomes" id="UP000016368"/>
    </source>
</evidence>
<dbReference type="OrthoDB" id="9777090at2"/>
<reference evidence="3 4" key="1">
    <citation type="journal article" date="2011" name="EMBO J.">
        <title>Structural diversity of bacterial flagellar motors.</title>
        <authorList>
            <person name="Chen S."/>
            <person name="Beeby M."/>
            <person name="Murphy G.E."/>
            <person name="Leadbetter J.R."/>
            <person name="Hendrixson D.R."/>
            <person name="Briegel A."/>
            <person name="Li Z."/>
            <person name="Shi J."/>
            <person name="Tocheva E.I."/>
            <person name="Muller A."/>
            <person name="Dobro M.J."/>
            <person name="Jensen G.J."/>
        </authorList>
    </citation>
    <scope>NUCLEOTIDE SEQUENCE [LARGE SCALE GENOMIC DNA]</scope>
    <source>
        <strain evidence="3 4">ATCC 19624</strain>
    </source>
</reference>
<dbReference type="GO" id="GO:0016787">
    <property type="term" value="F:hydrolase activity"/>
    <property type="evidence" value="ECO:0007669"/>
    <property type="project" value="UniProtKB-KW"/>
</dbReference>
<organism evidence="3 4">
    <name type="scientific">Hylemonella gracilis ATCC 19624</name>
    <dbReference type="NCBI Taxonomy" id="887062"/>
    <lineage>
        <taxon>Bacteria</taxon>
        <taxon>Pseudomonadati</taxon>
        <taxon>Pseudomonadota</taxon>
        <taxon>Betaproteobacteria</taxon>
        <taxon>Burkholderiales</taxon>
        <taxon>Comamonadaceae</taxon>
        <taxon>Hylemonella</taxon>
    </lineage>
</organism>
<name>F3KR90_9BURK</name>
<comment type="caution">
    <text evidence="3">The sequence shown here is derived from an EMBL/GenBank/DDBJ whole genome shotgun (WGS) entry which is preliminary data.</text>
</comment>
<dbReference type="STRING" id="887062.HGR_04828"/>
<gene>
    <name evidence="3" type="ORF">HGR_04828</name>
</gene>
<dbReference type="AlphaFoldDB" id="F3KR90"/>
<protein>
    <submittedName>
        <fullName evidence="3">Alpha/beta hydrolase fold protein</fullName>
    </submittedName>
</protein>
<keyword evidence="3" id="KW-0378">Hydrolase</keyword>
<keyword evidence="4" id="KW-1185">Reference proteome</keyword>
<dbReference type="Gene3D" id="3.40.50.1820">
    <property type="entry name" value="alpha/beta hydrolase"/>
    <property type="match status" value="1"/>
</dbReference>
<dbReference type="InterPro" id="IPR022742">
    <property type="entry name" value="Hydrolase_4"/>
</dbReference>
<dbReference type="Proteomes" id="UP000016368">
    <property type="component" value="Unassembled WGS sequence"/>
</dbReference>
<evidence type="ECO:0000256" key="1">
    <source>
        <dbReference type="SAM" id="MobiDB-lite"/>
    </source>
</evidence>
<sequence length="318" mass="34779">MRHGFLLRTRALLPMLVLVLLLSLSGCTSVFFQPMLPWVRTPATVGLDYDNLNLPTADGTTVNAWFLPAHGPKSSPSLASARSTVLFLHGNAQNISTHLASVYWLPERGYNVLLLDYRGYGASQGVPSVEGAQEDIDTALRYLLGRPDVDGQRIVLLGQSLGGALGMHYLAHGGQRQHLRAAVIDSAFTGYRDIAREKLRGTWITWPFSGFLPWLVTGDYNPIDAAPQVSPLPLLLVHGDRDDVIPLHHARQLYEAAREPKTLWVIEGAAHIQALEQAQVRDQLVAWLESQLNDAPNQSATGAVRIPGGQTPASLPRN</sequence>
<dbReference type="PANTHER" id="PTHR12277:SF81">
    <property type="entry name" value="PROTEIN ABHD13"/>
    <property type="match status" value="1"/>
</dbReference>
<feature type="region of interest" description="Disordered" evidence="1">
    <location>
        <begin position="298"/>
        <end position="318"/>
    </location>
</feature>
<evidence type="ECO:0000313" key="3">
    <source>
        <dbReference type="EMBL" id="EGI77791.1"/>
    </source>
</evidence>
<dbReference type="PRINTS" id="PR00111">
    <property type="entry name" value="ABHYDROLASE"/>
</dbReference>
<dbReference type="PANTHER" id="PTHR12277">
    <property type="entry name" value="ALPHA/BETA HYDROLASE DOMAIN-CONTAINING PROTEIN"/>
    <property type="match status" value="1"/>
</dbReference>
<dbReference type="InterPro" id="IPR029058">
    <property type="entry name" value="AB_hydrolase_fold"/>
</dbReference>
<evidence type="ECO:0000259" key="2">
    <source>
        <dbReference type="Pfam" id="PF12146"/>
    </source>
</evidence>